<proteinExistence type="predicted"/>
<dbReference type="AlphaFoldDB" id="C9K7G9"/>
<reference evidence="1" key="1">
    <citation type="submission" date="2009-10" db="EMBL/GenBank/DDBJ databases">
        <title>A Zn(II)2Cys6 transcription regulator encoded by the AMT gene cluster negatively controls AM-toxin production in the apple pathotype of Alternaria alternata.</title>
        <authorList>
            <person name="Harimoto Y."/>
            <person name="Kodama M."/>
            <person name="Yamamoto M."/>
            <person name="Otani H."/>
            <person name="Tsuge T."/>
        </authorList>
    </citation>
    <scope>NUCLEOTIDE SEQUENCE</scope>
    <source>
        <strain evidence="1">NBRC 8984</strain>
    </source>
</reference>
<evidence type="ECO:0000313" key="1">
    <source>
        <dbReference type="EMBL" id="BAI44793.1"/>
    </source>
</evidence>
<gene>
    <name evidence="1" type="primary">ORF22</name>
</gene>
<accession>C9K7G9</accession>
<dbReference type="EMBL" id="AB525199">
    <property type="protein sequence ID" value="BAI44793.1"/>
    <property type="molecule type" value="Genomic_DNA"/>
</dbReference>
<protein>
    <submittedName>
        <fullName evidence="1">Uncharacterized protein ORF22</fullName>
    </submittedName>
</protein>
<organism evidence="1">
    <name type="scientific">Alternaria alternata</name>
    <name type="common">Alternaria rot fungus</name>
    <name type="synonym">Torula alternata</name>
    <dbReference type="NCBI Taxonomy" id="5599"/>
    <lineage>
        <taxon>Eukaryota</taxon>
        <taxon>Fungi</taxon>
        <taxon>Dikarya</taxon>
        <taxon>Ascomycota</taxon>
        <taxon>Pezizomycotina</taxon>
        <taxon>Dothideomycetes</taxon>
        <taxon>Pleosporomycetidae</taxon>
        <taxon>Pleosporales</taxon>
        <taxon>Pleosporineae</taxon>
        <taxon>Pleosporaceae</taxon>
        <taxon>Alternaria</taxon>
        <taxon>Alternaria sect. Alternaria</taxon>
        <taxon>Alternaria alternata complex</taxon>
    </lineage>
</organism>
<name>C9K7G9_ALTAL</name>
<sequence>MAVTARGLIPLIGINRAFTSKGIAWFAARLEYLTVGRQAIGILSSLWLWSTASWRWT</sequence>